<accession>A0ABP6RVU3</accession>
<evidence type="ECO:0000313" key="4">
    <source>
        <dbReference type="Proteomes" id="UP001500483"/>
    </source>
</evidence>
<dbReference type="InterPro" id="IPR010982">
    <property type="entry name" value="Lambda_DNA-bd_dom_sf"/>
</dbReference>
<dbReference type="PROSITE" id="PS50943">
    <property type="entry name" value="HTH_CROC1"/>
    <property type="match status" value="1"/>
</dbReference>
<dbReference type="Pfam" id="PF13560">
    <property type="entry name" value="HTH_31"/>
    <property type="match status" value="1"/>
</dbReference>
<feature type="domain" description="HTH cro/C1-type" evidence="2">
    <location>
        <begin position="49"/>
        <end position="103"/>
    </location>
</feature>
<dbReference type="Gene3D" id="1.10.260.40">
    <property type="entry name" value="lambda repressor-like DNA-binding domains"/>
    <property type="match status" value="1"/>
</dbReference>
<gene>
    <name evidence="3" type="ORF">GCM10020366_41580</name>
</gene>
<dbReference type="CDD" id="cd00093">
    <property type="entry name" value="HTH_XRE"/>
    <property type="match status" value="1"/>
</dbReference>
<organism evidence="3 4">
    <name type="scientific">Saccharopolyspora gregorii</name>
    <dbReference type="NCBI Taxonomy" id="33914"/>
    <lineage>
        <taxon>Bacteria</taxon>
        <taxon>Bacillati</taxon>
        <taxon>Actinomycetota</taxon>
        <taxon>Actinomycetes</taxon>
        <taxon>Pseudonocardiales</taxon>
        <taxon>Pseudonocardiaceae</taxon>
        <taxon>Saccharopolyspora</taxon>
    </lineage>
</organism>
<comment type="caution">
    <text evidence="3">The sequence shown here is derived from an EMBL/GenBank/DDBJ whole genome shotgun (WGS) entry which is preliminary data.</text>
</comment>
<dbReference type="InterPro" id="IPR043917">
    <property type="entry name" value="DUF5753"/>
</dbReference>
<feature type="compositionally biased region" description="Basic and acidic residues" evidence="1">
    <location>
        <begin position="22"/>
        <end position="33"/>
    </location>
</feature>
<keyword evidence="4" id="KW-1185">Reference proteome</keyword>
<reference evidence="4" key="1">
    <citation type="journal article" date="2019" name="Int. J. Syst. Evol. Microbiol.">
        <title>The Global Catalogue of Microorganisms (GCM) 10K type strain sequencing project: providing services to taxonomists for standard genome sequencing and annotation.</title>
        <authorList>
            <consortium name="The Broad Institute Genomics Platform"/>
            <consortium name="The Broad Institute Genome Sequencing Center for Infectious Disease"/>
            <person name="Wu L."/>
            <person name="Ma J."/>
        </authorList>
    </citation>
    <scope>NUCLEOTIDE SEQUENCE [LARGE SCALE GENOMIC DNA]</scope>
    <source>
        <strain evidence="4">JCM 9687</strain>
    </source>
</reference>
<feature type="region of interest" description="Disordered" evidence="1">
    <location>
        <begin position="1"/>
        <end position="41"/>
    </location>
</feature>
<evidence type="ECO:0000259" key="2">
    <source>
        <dbReference type="PROSITE" id="PS50943"/>
    </source>
</evidence>
<proteinExistence type="predicted"/>
<dbReference type="RefSeq" id="WP_258341839.1">
    <property type="nucleotide sequence ID" value="NZ_BAAAYK010000038.1"/>
</dbReference>
<name>A0ABP6RVU3_9PSEU</name>
<dbReference type="Pfam" id="PF19054">
    <property type="entry name" value="DUF5753"/>
    <property type="match status" value="1"/>
</dbReference>
<dbReference type="EMBL" id="BAAAYK010000038">
    <property type="protein sequence ID" value="GAA3360661.1"/>
    <property type="molecule type" value="Genomic_DNA"/>
</dbReference>
<dbReference type="InterPro" id="IPR001387">
    <property type="entry name" value="Cro/C1-type_HTH"/>
</dbReference>
<dbReference type="Proteomes" id="UP001500483">
    <property type="component" value="Unassembled WGS sequence"/>
</dbReference>
<sequence length="315" mass="34096">MDEMRSAADPGSTGRAPGGPEQDDRQQDDRQPRTEPSPMVRRHLLAGELRELRHAARLTHADVAQRLGWPQAKVSKIEGARQQVGVEAVIALADICHAGADRRDRLVELAHSARGRGWWEAYRDVLPPDVRRHVGFEAEAVVVRAFAVEELPELVRTDEYAAAVDDARAPERSSEAAERSLEVLRRRRRRVEGGALALDLVLAESALRREVGGPEVLARQLDALRGLAELPTVAVRVLPFSAGALATGVPFSVLSFELDLPEVVVTSAAGATELADDPASAGAHHELLRRLAAAALPPEESVRWLRAEGSPAMSG</sequence>
<dbReference type="SMART" id="SM00530">
    <property type="entry name" value="HTH_XRE"/>
    <property type="match status" value="1"/>
</dbReference>
<protein>
    <submittedName>
        <fullName evidence="3">Helix-turn-helix transcriptional regulator</fullName>
    </submittedName>
</protein>
<evidence type="ECO:0000313" key="3">
    <source>
        <dbReference type="EMBL" id="GAA3360661.1"/>
    </source>
</evidence>
<dbReference type="SUPFAM" id="SSF47413">
    <property type="entry name" value="lambda repressor-like DNA-binding domains"/>
    <property type="match status" value="1"/>
</dbReference>
<evidence type="ECO:0000256" key="1">
    <source>
        <dbReference type="SAM" id="MobiDB-lite"/>
    </source>
</evidence>